<feature type="transmembrane region" description="Helical" evidence="6">
    <location>
        <begin position="119"/>
        <end position="139"/>
    </location>
</feature>
<dbReference type="AlphaFoldDB" id="A0ABD5ZR26"/>
<comment type="subcellular location">
    <subcellularLocation>
        <location evidence="1">Membrane</location>
        <topology evidence="1">Multi-pass membrane protein</topology>
    </subcellularLocation>
</comment>
<evidence type="ECO:0000256" key="2">
    <source>
        <dbReference type="ARBA" id="ARBA00009399"/>
    </source>
</evidence>
<keyword evidence="4 6" id="KW-1133">Transmembrane helix</keyword>
<dbReference type="InterPro" id="IPR007267">
    <property type="entry name" value="GtrA_DPMS_TM"/>
</dbReference>
<reference evidence="8 9" key="1">
    <citation type="journal article" date="2019" name="Int. J. Syst. Evol. Microbiol.">
        <title>The Global Catalogue of Microorganisms (GCM) 10K type strain sequencing project: providing services to taxonomists for standard genome sequencing and annotation.</title>
        <authorList>
            <consortium name="The Broad Institute Genomics Platform"/>
            <consortium name="The Broad Institute Genome Sequencing Center for Infectious Disease"/>
            <person name="Wu L."/>
            <person name="Ma J."/>
        </authorList>
    </citation>
    <scope>NUCLEOTIDE SEQUENCE [LARGE SCALE GENOMIC DNA]</scope>
    <source>
        <strain evidence="8 9">DT85</strain>
    </source>
</reference>
<organism evidence="8 9">
    <name type="scientific">Halosegnis marinus</name>
    <dbReference type="NCBI Taxonomy" id="3034023"/>
    <lineage>
        <taxon>Archaea</taxon>
        <taxon>Methanobacteriati</taxon>
        <taxon>Methanobacteriota</taxon>
        <taxon>Stenosarchaea group</taxon>
        <taxon>Halobacteria</taxon>
        <taxon>Halobacteriales</taxon>
        <taxon>Natronomonadaceae</taxon>
        <taxon>Halosegnis</taxon>
    </lineage>
</organism>
<evidence type="ECO:0000256" key="1">
    <source>
        <dbReference type="ARBA" id="ARBA00004141"/>
    </source>
</evidence>
<evidence type="ECO:0000256" key="3">
    <source>
        <dbReference type="ARBA" id="ARBA00022692"/>
    </source>
</evidence>
<name>A0ABD5ZR26_9EURY</name>
<keyword evidence="3 6" id="KW-0812">Transmembrane</keyword>
<evidence type="ECO:0000256" key="6">
    <source>
        <dbReference type="SAM" id="Phobius"/>
    </source>
</evidence>
<evidence type="ECO:0000256" key="4">
    <source>
        <dbReference type="ARBA" id="ARBA00022989"/>
    </source>
</evidence>
<evidence type="ECO:0000259" key="7">
    <source>
        <dbReference type="Pfam" id="PF04138"/>
    </source>
</evidence>
<evidence type="ECO:0000256" key="5">
    <source>
        <dbReference type="ARBA" id="ARBA00023136"/>
    </source>
</evidence>
<dbReference type="Proteomes" id="UP001596398">
    <property type="component" value="Unassembled WGS sequence"/>
</dbReference>
<evidence type="ECO:0000313" key="8">
    <source>
        <dbReference type="EMBL" id="MFC7235893.1"/>
    </source>
</evidence>
<gene>
    <name evidence="8" type="ORF">ACFQJ4_11250</name>
</gene>
<sequence>MSGRQRLRALASAGRLGRFVSVGVVGAGFDITTSTLLRELGVYPELAVFVGIEVAVVVMFLLNDNWTFASEGRAGVGNALRRLARSNLVRVGGITVQLVTFRALYRWTGVELSLLGIDAWFVAAKVAGIGVGMVVNYVAESLFTWRVAGE</sequence>
<comment type="caution">
    <text evidence="8">The sequence shown here is derived from an EMBL/GenBank/DDBJ whole genome shotgun (WGS) entry which is preliminary data.</text>
</comment>
<dbReference type="PANTHER" id="PTHR38459">
    <property type="entry name" value="PROPHAGE BACTOPRENOL-LINKED GLUCOSE TRANSLOCASE HOMOLOG"/>
    <property type="match status" value="1"/>
</dbReference>
<comment type="similarity">
    <text evidence="2">Belongs to the GtrA family.</text>
</comment>
<proteinExistence type="inferred from homology"/>
<keyword evidence="5 6" id="KW-0472">Membrane</keyword>
<protein>
    <submittedName>
        <fullName evidence="8">GtrA family protein</fullName>
    </submittedName>
</protein>
<feature type="transmembrane region" description="Helical" evidence="6">
    <location>
        <begin position="43"/>
        <end position="63"/>
    </location>
</feature>
<dbReference type="GeneID" id="79267593"/>
<feature type="domain" description="GtrA/DPMS transmembrane" evidence="7">
    <location>
        <begin position="18"/>
        <end position="145"/>
    </location>
</feature>
<dbReference type="Pfam" id="PF04138">
    <property type="entry name" value="GtrA_DPMS_TM"/>
    <property type="match status" value="1"/>
</dbReference>
<evidence type="ECO:0000313" key="9">
    <source>
        <dbReference type="Proteomes" id="UP001596398"/>
    </source>
</evidence>
<accession>A0ABD5ZR26</accession>
<dbReference type="InterPro" id="IPR051401">
    <property type="entry name" value="GtrA_CellWall_Glycosyl"/>
</dbReference>
<dbReference type="PANTHER" id="PTHR38459:SF1">
    <property type="entry name" value="PROPHAGE BACTOPRENOL-LINKED GLUCOSE TRANSLOCASE HOMOLOG"/>
    <property type="match status" value="1"/>
</dbReference>
<dbReference type="GO" id="GO:0016020">
    <property type="term" value="C:membrane"/>
    <property type="evidence" value="ECO:0007669"/>
    <property type="project" value="UniProtKB-SubCell"/>
</dbReference>
<keyword evidence="9" id="KW-1185">Reference proteome</keyword>
<dbReference type="EMBL" id="JBHTAP010000001">
    <property type="protein sequence ID" value="MFC7235893.1"/>
    <property type="molecule type" value="Genomic_DNA"/>
</dbReference>
<dbReference type="RefSeq" id="WP_276234033.1">
    <property type="nucleotide sequence ID" value="NZ_CP119802.1"/>
</dbReference>